<protein>
    <recommendedName>
        <fullName evidence="6">Late embryogenesis abundant protein LEA-2 subgroup domain-containing protein</fullName>
    </recommendedName>
</protein>
<dbReference type="EMBL" id="JBJKTR010000010">
    <property type="protein sequence ID" value="KAL3357244.1"/>
    <property type="molecule type" value="Genomic_DNA"/>
</dbReference>
<evidence type="ECO:0000256" key="2">
    <source>
        <dbReference type="ARBA" id="ARBA00023136"/>
    </source>
</evidence>
<comment type="subcellular location">
    <subcellularLocation>
        <location evidence="1">Membrane</location>
    </subcellularLocation>
</comment>
<evidence type="ECO:0000313" key="5">
    <source>
        <dbReference type="Proteomes" id="UP001627284"/>
    </source>
</evidence>
<organism evidence="4 5">
    <name type="scientific">Solanum stoloniferum</name>
    <dbReference type="NCBI Taxonomy" id="62892"/>
    <lineage>
        <taxon>Eukaryota</taxon>
        <taxon>Viridiplantae</taxon>
        <taxon>Streptophyta</taxon>
        <taxon>Embryophyta</taxon>
        <taxon>Tracheophyta</taxon>
        <taxon>Spermatophyta</taxon>
        <taxon>Magnoliopsida</taxon>
        <taxon>eudicotyledons</taxon>
        <taxon>Gunneridae</taxon>
        <taxon>Pentapetalae</taxon>
        <taxon>asterids</taxon>
        <taxon>lamiids</taxon>
        <taxon>Solanales</taxon>
        <taxon>Solanaceae</taxon>
        <taxon>Solanoideae</taxon>
        <taxon>Solaneae</taxon>
        <taxon>Solanum</taxon>
    </lineage>
</organism>
<keyword evidence="3" id="KW-0812">Transmembrane</keyword>
<keyword evidence="5" id="KW-1185">Reference proteome</keyword>
<reference evidence="4 5" key="1">
    <citation type="submission" date="2024-05" db="EMBL/GenBank/DDBJ databases">
        <title>De novo assembly of an allotetraploid wild potato.</title>
        <authorList>
            <person name="Hosaka A.J."/>
        </authorList>
    </citation>
    <scope>NUCLEOTIDE SEQUENCE [LARGE SCALE GENOMIC DNA]</scope>
    <source>
        <tissue evidence="4">Young leaves</tissue>
    </source>
</reference>
<proteinExistence type="predicted"/>
<evidence type="ECO:0000313" key="4">
    <source>
        <dbReference type="EMBL" id="KAL3357244.1"/>
    </source>
</evidence>
<accession>A0ABD2TLP7</accession>
<comment type="caution">
    <text evidence="4">The sequence shown here is derived from an EMBL/GenBank/DDBJ whole genome shotgun (WGS) entry which is preliminary data.</text>
</comment>
<dbReference type="InterPro" id="IPR044839">
    <property type="entry name" value="NDR1-like"/>
</dbReference>
<gene>
    <name evidence="4" type="ORF">AABB24_017771</name>
</gene>
<sequence>MPEPNPCSCLFNYLFKIIFTFLMIIGIIALLVLWLVLRSNKIKFYVTDDMFTQFDLSNTNKTFYYDFSLNMTTNRHVEICYDSIKTRGNMYGGDRFSSHKNTSNLHPVFKGQSFVLLGDKEKSNYNNDKSSWIYEMEVKLHYIRKRLKSGWIKTEYFLYIRN</sequence>
<keyword evidence="2 3" id="KW-0472">Membrane</keyword>
<dbReference type="PANTHER" id="PTHR31415:SF4">
    <property type="entry name" value="NDR1_HIN1-LIKE PROTEIN 3"/>
    <property type="match status" value="1"/>
</dbReference>
<evidence type="ECO:0008006" key="6">
    <source>
        <dbReference type="Google" id="ProtNLM"/>
    </source>
</evidence>
<dbReference type="GO" id="GO:0016020">
    <property type="term" value="C:membrane"/>
    <property type="evidence" value="ECO:0007669"/>
    <property type="project" value="UniProtKB-SubCell"/>
</dbReference>
<keyword evidence="3" id="KW-1133">Transmembrane helix</keyword>
<dbReference type="PANTHER" id="PTHR31415">
    <property type="entry name" value="OS05G0367900 PROTEIN"/>
    <property type="match status" value="1"/>
</dbReference>
<evidence type="ECO:0000256" key="1">
    <source>
        <dbReference type="ARBA" id="ARBA00004370"/>
    </source>
</evidence>
<dbReference type="AlphaFoldDB" id="A0ABD2TLP7"/>
<evidence type="ECO:0000256" key="3">
    <source>
        <dbReference type="SAM" id="Phobius"/>
    </source>
</evidence>
<dbReference type="Proteomes" id="UP001627284">
    <property type="component" value="Unassembled WGS sequence"/>
</dbReference>
<feature type="transmembrane region" description="Helical" evidence="3">
    <location>
        <begin position="13"/>
        <end position="37"/>
    </location>
</feature>
<name>A0ABD2TLP7_9SOLN</name>